<evidence type="ECO:0000256" key="1">
    <source>
        <dbReference type="ARBA" id="ARBA00004651"/>
    </source>
</evidence>
<accession>A0A4U8YS32</accession>
<reference evidence="8 9" key="1">
    <citation type="submission" date="2019-03" db="EMBL/GenBank/DDBJ databases">
        <authorList>
            <person name="Nijsse B."/>
        </authorList>
    </citation>
    <scope>NUCLEOTIDE SEQUENCE [LARGE SCALE GENOMIC DNA]</scope>
    <source>
        <strain evidence="8">Desulfoluna butyratoxydans MSL71</strain>
    </source>
</reference>
<evidence type="ECO:0000313" key="8">
    <source>
        <dbReference type="EMBL" id="VFQ44642.1"/>
    </source>
</evidence>
<evidence type="ECO:0000259" key="7">
    <source>
        <dbReference type="Pfam" id="PF10035"/>
    </source>
</evidence>
<dbReference type="EMBL" id="CAADHO010000003">
    <property type="protein sequence ID" value="VFQ44642.1"/>
    <property type="molecule type" value="Genomic_DNA"/>
</dbReference>
<dbReference type="PIRSF" id="PIRSF006483">
    <property type="entry name" value="Membrane_protein_YitT"/>
    <property type="match status" value="1"/>
</dbReference>
<dbReference type="InterPro" id="IPR019264">
    <property type="entry name" value="DUF2179"/>
</dbReference>
<feature type="transmembrane region" description="Helical" evidence="6">
    <location>
        <begin position="112"/>
        <end position="130"/>
    </location>
</feature>
<feature type="transmembrane region" description="Helical" evidence="6">
    <location>
        <begin position="17"/>
        <end position="39"/>
    </location>
</feature>
<feature type="transmembrane region" description="Helical" evidence="6">
    <location>
        <begin position="84"/>
        <end position="106"/>
    </location>
</feature>
<evidence type="ECO:0000256" key="3">
    <source>
        <dbReference type="ARBA" id="ARBA00022692"/>
    </source>
</evidence>
<dbReference type="Gene3D" id="3.30.70.120">
    <property type="match status" value="1"/>
</dbReference>
<dbReference type="RefSeq" id="WP_180140343.1">
    <property type="nucleotide sequence ID" value="NZ_CAADHO010000003.1"/>
</dbReference>
<keyword evidence="5 6" id="KW-0472">Membrane</keyword>
<feature type="transmembrane region" description="Helical" evidence="6">
    <location>
        <begin position="177"/>
        <end position="196"/>
    </location>
</feature>
<feature type="transmembrane region" description="Helical" evidence="6">
    <location>
        <begin position="150"/>
        <end position="171"/>
    </location>
</feature>
<proteinExistence type="predicted"/>
<keyword evidence="3 6" id="KW-0812">Transmembrane</keyword>
<dbReference type="CDD" id="cd16380">
    <property type="entry name" value="YitT_C"/>
    <property type="match status" value="1"/>
</dbReference>
<dbReference type="InterPro" id="IPR051461">
    <property type="entry name" value="UPF0750_membrane"/>
</dbReference>
<dbReference type="AlphaFoldDB" id="A0A4U8YS32"/>
<evidence type="ECO:0000256" key="6">
    <source>
        <dbReference type="SAM" id="Phobius"/>
    </source>
</evidence>
<dbReference type="GO" id="GO:0005886">
    <property type="term" value="C:plasma membrane"/>
    <property type="evidence" value="ECO:0007669"/>
    <property type="project" value="UniProtKB-SubCell"/>
</dbReference>
<keyword evidence="2" id="KW-1003">Cell membrane</keyword>
<dbReference type="InterPro" id="IPR015867">
    <property type="entry name" value="N-reg_PII/ATP_PRibTrfase_C"/>
</dbReference>
<feature type="transmembrane region" description="Helical" evidence="6">
    <location>
        <begin position="59"/>
        <end position="77"/>
    </location>
</feature>
<protein>
    <submittedName>
        <fullName evidence="8">Uncharacterized membrane protein yitt</fullName>
    </submittedName>
</protein>
<evidence type="ECO:0000256" key="5">
    <source>
        <dbReference type="ARBA" id="ARBA00023136"/>
    </source>
</evidence>
<keyword evidence="9" id="KW-1185">Reference proteome</keyword>
<dbReference type="Pfam" id="PF10035">
    <property type="entry name" value="DUF2179"/>
    <property type="match status" value="1"/>
</dbReference>
<dbReference type="Proteomes" id="UP000507962">
    <property type="component" value="Unassembled WGS sequence"/>
</dbReference>
<dbReference type="PANTHER" id="PTHR33545">
    <property type="entry name" value="UPF0750 MEMBRANE PROTEIN YITT-RELATED"/>
    <property type="match status" value="1"/>
</dbReference>
<name>A0A4U8YS32_9BACT</name>
<dbReference type="InterPro" id="IPR003740">
    <property type="entry name" value="YitT"/>
</dbReference>
<evidence type="ECO:0000256" key="4">
    <source>
        <dbReference type="ARBA" id="ARBA00022989"/>
    </source>
</evidence>
<gene>
    <name evidence="8" type="ORF">MSL71_22910</name>
</gene>
<dbReference type="Pfam" id="PF02588">
    <property type="entry name" value="YitT_membrane"/>
    <property type="match status" value="1"/>
</dbReference>
<evidence type="ECO:0000256" key="2">
    <source>
        <dbReference type="ARBA" id="ARBA00022475"/>
    </source>
</evidence>
<feature type="domain" description="DUF2179" evidence="7">
    <location>
        <begin position="225"/>
        <end position="278"/>
    </location>
</feature>
<comment type="subcellular location">
    <subcellularLocation>
        <location evidence="1">Cell membrane</location>
        <topology evidence="1">Multi-pass membrane protein</topology>
    </subcellularLocation>
</comment>
<keyword evidence="4 6" id="KW-1133">Transmembrane helix</keyword>
<organism evidence="8 9">
    <name type="scientific">Desulfoluna butyratoxydans</name>
    <dbReference type="NCBI Taxonomy" id="231438"/>
    <lineage>
        <taxon>Bacteria</taxon>
        <taxon>Pseudomonadati</taxon>
        <taxon>Thermodesulfobacteriota</taxon>
        <taxon>Desulfobacteria</taxon>
        <taxon>Desulfobacterales</taxon>
        <taxon>Desulfolunaceae</taxon>
        <taxon>Desulfoluna</taxon>
    </lineage>
</organism>
<dbReference type="PANTHER" id="PTHR33545:SF5">
    <property type="entry name" value="UPF0750 MEMBRANE PROTEIN YITT"/>
    <property type="match status" value="1"/>
</dbReference>
<sequence length="288" mass="32146">MTDRAWIITGKDVARNVCLLTLGSCLSALSINGILIPNHFPSGGITGLGLLLHYQFPEIPFILFYLMFNVPLFAVAWKYVGRRFFLYSLLGLTIFSLCVHFIQVPIPLHDKMLDALMAGILSGTGLGIILKSYGSSGGTDILSVLLLKRFSIRLGNTTLALNILVVILSYVLSTLDIIVYTIVFLYVNAKVLNVVFMGTSHRKIVLIISEKWEGLSARMLKEFRRGLTIIHGEGAYSHRDEKILYAVITLRDLGRVKDIIREVDPKAFVVVTETLDVMNPRVGNQPHW</sequence>
<evidence type="ECO:0000313" key="9">
    <source>
        <dbReference type="Proteomes" id="UP000507962"/>
    </source>
</evidence>